<proteinExistence type="predicted"/>
<organism evidence="1 2">
    <name type="scientific">Meripilus lineatus</name>
    <dbReference type="NCBI Taxonomy" id="2056292"/>
    <lineage>
        <taxon>Eukaryota</taxon>
        <taxon>Fungi</taxon>
        <taxon>Dikarya</taxon>
        <taxon>Basidiomycota</taxon>
        <taxon>Agaricomycotina</taxon>
        <taxon>Agaricomycetes</taxon>
        <taxon>Polyporales</taxon>
        <taxon>Meripilaceae</taxon>
        <taxon>Meripilus</taxon>
    </lineage>
</organism>
<accession>A0AAD5V9Q8</accession>
<dbReference type="InterPro" id="IPR011008">
    <property type="entry name" value="Dimeric_a/b-barrel"/>
</dbReference>
<sequence>MPPTALLLVFSEPGDNVPLPEFHDWYDNEHVPLRVDTPAFLSWARVEEVDGKSPRWGAYYDLTSYDDTQKAPYTTLAETRSEREKSILFVRAKHFQRRTYEVYEGASILPPSPLFDPNSSAPVVIFRSLEVKPEAEEDFHKWINEEHIPLLSKCPGWIRSRRFVLRESAKVGVDGPDPNPPPKYLAIHEWTDLEGIESAEFKKAIDTEWRSRVMANVGKT</sequence>
<dbReference type="Gene3D" id="3.30.70.100">
    <property type="match status" value="1"/>
</dbReference>
<evidence type="ECO:0000313" key="1">
    <source>
        <dbReference type="EMBL" id="KAJ3488176.1"/>
    </source>
</evidence>
<gene>
    <name evidence="1" type="ORF">NLI96_g3029</name>
</gene>
<dbReference type="SUPFAM" id="SSF54909">
    <property type="entry name" value="Dimeric alpha+beta barrel"/>
    <property type="match status" value="2"/>
</dbReference>
<keyword evidence="2" id="KW-1185">Reference proteome</keyword>
<comment type="caution">
    <text evidence="1">The sequence shown here is derived from an EMBL/GenBank/DDBJ whole genome shotgun (WGS) entry which is preliminary data.</text>
</comment>
<protein>
    <submittedName>
        <fullName evidence="1">Uncharacterized protein</fullName>
    </submittedName>
</protein>
<reference evidence="1" key="1">
    <citation type="submission" date="2022-07" db="EMBL/GenBank/DDBJ databases">
        <title>Genome Sequence of Physisporinus lineatus.</title>
        <authorList>
            <person name="Buettner E."/>
        </authorList>
    </citation>
    <scope>NUCLEOTIDE SEQUENCE</scope>
    <source>
        <strain evidence="1">VT162</strain>
    </source>
</reference>
<name>A0AAD5V9Q8_9APHY</name>
<dbReference type="EMBL" id="JANAWD010000072">
    <property type="protein sequence ID" value="KAJ3488176.1"/>
    <property type="molecule type" value="Genomic_DNA"/>
</dbReference>
<evidence type="ECO:0000313" key="2">
    <source>
        <dbReference type="Proteomes" id="UP001212997"/>
    </source>
</evidence>
<dbReference type="Proteomes" id="UP001212997">
    <property type="component" value="Unassembled WGS sequence"/>
</dbReference>
<dbReference type="AlphaFoldDB" id="A0AAD5V9Q8"/>